<dbReference type="PANTHER" id="PTHR18968:SF142">
    <property type="entry name" value="ACETOLACTATE SYNTHASE"/>
    <property type="match status" value="1"/>
</dbReference>
<feature type="non-terminal residue" evidence="4">
    <location>
        <position position="338"/>
    </location>
</feature>
<proteinExistence type="inferred from homology"/>
<dbReference type="GO" id="GO:0009099">
    <property type="term" value="P:L-valine biosynthetic process"/>
    <property type="evidence" value="ECO:0007669"/>
    <property type="project" value="TreeGrafter"/>
</dbReference>
<gene>
    <name evidence="4" type="ORF">METZ01_LOCUS263276</name>
</gene>
<dbReference type="InterPro" id="IPR029035">
    <property type="entry name" value="DHS-like_NAD/FAD-binding_dom"/>
</dbReference>
<dbReference type="SUPFAM" id="SSF52467">
    <property type="entry name" value="DHS-like NAD/FAD-binding domain"/>
    <property type="match status" value="1"/>
</dbReference>
<dbReference type="GO" id="GO:0030976">
    <property type="term" value="F:thiamine pyrophosphate binding"/>
    <property type="evidence" value="ECO:0007669"/>
    <property type="project" value="InterPro"/>
</dbReference>
<evidence type="ECO:0000256" key="1">
    <source>
        <dbReference type="ARBA" id="ARBA00007812"/>
    </source>
</evidence>
<dbReference type="GO" id="GO:0050660">
    <property type="term" value="F:flavin adenine dinucleotide binding"/>
    <property type="evidence" value="ECO:0007669"/>
    <property type="project" value="TreeGrafter"/>
</dbReference>
<dbReference type="InterPro" id="IPR012000">
    <property type="entry name" value="Thiamin_PyroP_enz_cen_dom"/>
</dbReference>
<name>A0A382JGF4_9ZZZZ</name>
<dbReference type="Gene3D" id="3.40.50.970">
    <property type="match status" value="1"/>
</dbReference>
<protein>
    <recommendedName>
        <fullName evidence="5">Thiamine pyrophosphate enzyme N-terminal TPP-binding domain-containing protein</fullName>
    </recommendedName>
</protein>
<feature type="domain" description="Thiamine pyrophosphate enzyme N-terminal TPP-binding" evidence="3">
    <location>
        <begin position="1"/>
        <end position="117"/>
    </location>
</feature>
<dbReference type="InterPro" id="IPR045229">
    <property type="entry name" value="TPP_enz"/>
</dbReference>
<dbReference type="InterPro" id="IPR012001">
    <property type="entry name" value="Thiamin_PyroP_enz_TPP-bd_dom"/>
</dbReference>
<dbReference type="CDD" id="cd07035">
    <property type="entry name" value="TPP_PYR_POX_like"/>
    <property type="match status" value="1"/>
</dbReference>
<dbReference type="PANTHER" id="PTHR18968">
    <property type="entry name" value="THIAMINE PYROPHOSPHATE ENZYMES"/>
    <property type="match status" value="1"/>
</dbReference>
<sequence length="338" mass="37537">MKLSDYLIEKIADSGVQHIFMLPGGGAMHLNDSLGCSKRIQYICNLHEQACSIAAEAYGQYTNNLGVCMVTTGPGSTNALTGVAAAWMDSTPMLVVSGQVKRSDLSHNKGIRQFGFQEINIVPIVESITKYAVTITDPDTVRYHIEKAIWAATSGRPGPSWIDIPLDVQAATIKPSQLLPFCPKDYIYTGTMDDEVLKKHVQETLSELEKSSRPIILVGNGVRLAKCEEDFLKLVQMLKVPILTTWKALDLFEEENELFIGRPGAVGQRAANFAQQKSDWLMMLGARMDMGQTAYMHKYLAPKAIKTMIDIDPNEIRKMSTRIEHQIPVDAGEFIQEM</sequence>
<dbReference type="Gene3D" id="3.40.50.1220">
    <property type="entry name" value="TPP-binding domain"/>
    <property type="match status" value="1"/>
</dbReference>
<dbReference type="SUPFAM" id="SSF52518">
    <property type="entry name" value="Thiamin diphosphate-binding fold (THDP-binding)"/>
    <property type="match status" value="1"/>
</dbReference>
<dbReference type="AlphaFoldDB" id="A0A382JGF4"/>
<dbReference type="GO" id="GO:0005948">
    <property type="term" value="C:acetolactate synthase complex"/>
    <property type="evidence" value="ECO:0007669"/>
    <property type="project" value="TreeGrafter"/>
</dbReference>
<dbReference type="FunFam" id="3.40.50.970:FF:000007">
    <property type="entry name" value="Acetolactate synthase"/>
    <property type="match status" value="1"/>
</dbReference>
<evidence type="ECO:0000313" key="4">
    <source>
        <dbReference type="EMBL" id="SVC10422.1"/>
    </source>
</evidence>
<dbReference type="EMBL" id="UINC01073781">
    <property type="protein sequence ID" value="SVC10422.1"/>
    <property type="molecule type" value="Genomic_DNA"/>
</dbReference>
<dbReference type="GO" id="GO:0009097">
    <property type="term" value="P:isoleucine biosynthetic process"/>
    <property type="evidence" value="ECO:0007669"/>
    <property type="project" value="TreeGrafter"/>
</dbReference>
<reference evidence="4" key="1">
    <citation type="submission" date="2018-05" db="EMBL/GenBank/DDBJ databases">
        <authorList>
            <person name="Lanie J.A."/>
            <person name="Ng W.-L."/>
            <person name="Kazmierczak K.M."/>
            <person name="Andrzejewski T.M."/>
            <person name="Davidsen T.M."/>
            <person name="Wayne K.J."/>
            <person name="Tettelin H."/>
            <person name="Glass J.I."/>
            <person name="Rusch D."/>
            <person name="Podicherti R."/>
            <person name="Tsui H.-C.T."/>
            <person name="Winkler M.E."/>
        </authorList>
    </citation>
    <scope>NUCLEOTIDE SEQUENCE</scope>
</reference>
<accession>A0A382JGF4</accession>
<evidence type="ECO:0000259" key="3">
    <source>
        <dbReference type="Pfam" id="PF02776"/>
    </source>
</evidence>
<dbReference type="Pfam" id="PF00205">
    <property type="entry name" value="TPP_enzyme_M"/>
    <property type="match status" value="1"/>
</dbReference>
<feature type="domain" description="Thiamine pyrophosphate enzyme central" evidence="2">
    <location>
        <begin position="202"/>
        <end position="337"/>
    </location>
</feature>
<dbReference type="GO" id="GO:0000287">
    <property type="term" value="F:magnesium ion binding"/>
    <property type="evidence" value="ECO:0007669"/>
    <property type="project" value="InterPro"/>
</dbReference>
<dbReference type="Pfam" id="PF02776">
    <property type="entry name" value="TPP_enzyme_N"/>
    <property type="match status" value="1"/>
</dbReference>
<evidence type="ECO:0000259" key="2">
    <source>
        <dbReference type="Pfam" id="PF00205"/>
    </source>
</evidence>
<organism evidence="4">
    <name type="scientific">marine metagenome</name>
    <dbReference type="NCBI Taxonomy" id="408172"/>
    <lineage>
        <taxon>unclassified sequences</taxon>
        <taxon>metagenomes</taxon>
        <taxon>ecological metagenomes</taxon>
    </lineage>
</organism>
<dbReference type="InterPro" id="IPR029061">
    <property type="entry name" value="THDP-binding"/>
</dbReference>
<dbReference type="GO" id="GO:0003984">
    <property type="term" value="F:acetolactate synthase activity"/>
    <property type="evidence" value="ECO:0007669"/>
    <property type="project" value="TreeGrafter"/>
</dbReference>
<evidence type="ECO:0008006" key="5">
    <source>
        <dbReference type="Google" id="ProtNLM"/>
    </source>
</evidence>
<comment type="similarity">
    <text evidence="1">Belongs to the TPP enzyme family.</text>
</comment>